<reference evidence="2 3" key="1">
    <citation type="submission" date="2017-11" db="EMBL/GenBank/DDBJ databases">
        <title>Genomic Encyclopedia of Archaeal and Bacterial Type Strains, Phase II (KMG-II): From Individual Species to Whole Genera.</title>
        <authorList>
            <person name="Goeker M."/>
        </authorList>
    </citation>
    <scope>NUCLEOTIDE SEQUENCE [LARGE SCALE GENOMIC DNA]</scope>
    <source>
        <strain evidence="2 3">DSM 27763</strain>
    </source>
</reference>
<evidence type="ECO:0000259" key="1">
    <source>
        <dbReference type="Pfam" id="PF00149"/>
    </source>
</evidence>
<proteinExistence type="predicted"/>
<dbReference type="PANTHER" id="PTHR46546:SF4">
    <property type="entry name" value="SHEWANELLA-LIKE PROTEIN PHOSPHATASE 1"/>
    <property type="match status" value="1"/>
</dbReference>
<organism evidence="2 3">
    <name type="scientific">Mumia flava</name>
    <dbReference type="NCBI Taxonomy" id="1348852"/>
    <lineage>
        <taxon>Bacteria</taxon>
        <taxon>Bacillati</taxon>
        <taxon>Actinomycetota</taxon>
        <taxon>Actinomycetes</taxon>
        <taxon>Propionibacteriales</taxon>
        <taxon>Nocardioidaceae</taxon>
        <taxon>Mumia</taxon>
    </lineage>
</organism>
<dbReference type="Proteomes" id="UP000230842">
    <property type="component" value="Unassembled WGS sequence"/>
</dbReference>
<dbReference type="PANTHER" id="PTHR46546">
    <property type="entry name" value="SHEWANELLA-LIKE PROTEIN PHOSPHATASE 1"/>
    <property type="match status" value="1"/>
</dbReference>
<dbReference type="InterPro" id="IPR029052">
    <property type="entry name" value="Metallo-depent_PP-like"/>
</dbReference>
<accession>A0A0B2BQB5</accession>
<dbReference type="OrthoDB" id="3454432at2"/>
<evidence type="ECO:0000313" key="2">
    <source>
        <dbReference type="EMBL" id="PJJ58109.1"/>
    </source>
</evidence>
<dbReference type="Gene3D" id="3.60.21.10">
    <property type="match status" value="1"/>
</dbReference>
<dbReference type="InterPro" id="IPR004843">
    <property type="entry name" value="Calcineurin-like_PHP"/>
</dbReference>
<dbReference type="EMBL" id="PGEZ01000001">
    <property type="protein sequence ID" value="PJJ58109.1"/>
    <property type="molecule type" value="Genomic_DNA"/>
</dbReference>
<name>A0A0B2BQB5_9ACTN</name>
<dbReference type="Pfam" id="PF00149">
    <property type="entry name" value="Metallophos"/>
    <property type="match status" value="1"/>
</dbReference>
<gene>
    <name evidence="2" type="ORF">CLV56_2354</name>
</gene>
<dbReference type="RefSeq" id="WP_039339920.1">
    <property type="nucleotide sequence ID" value="NZ_PGEZ01000001.1"/>
</dbReference>
<dbReference type="SUPFAM" id="SSF56300">
    <property type="entry name" value="Metallo-dependent phosphatases"/>
    <property type="match status" value="1"/>
</dbReference>
<keyword evidence="3" id="KW-1185">Reference proteome</keyword>
<comment type="caution">
    <text evidence="2">The sequence shown here is derived from an EMBL/GenBank/DDBJ whole genome shotgun (WGS) entry which is preliminary data.</text>
</comment>
<dbReference type="GO" id="GO:0016787">
    <property type="term" value="F:hydrolase activity"/>
    <property type="evidence" value="ECO:0007669"/>
    <property type="project" value="InterPro"/>
</dbReference>
<dbReference type="AlphaFoldDB" id="A0A0B2BQB5"/>
<feature type="domain" description="Calcineurin-like phosphoesterase" evidence="1">
    <location>
        <begin position="6"/>
        <end position="216"/>
    </location>
</feature>
<protein>
    <submittedName>
        <fullName evidence="2">Calcineurin-like phosphoesterase family protein</fullName>
    </submittedName>
</protein>
<sequence length="272" mass="29308">MGGLYAVSDIHGHLEVLVATLHANGLTDADGHWTGGDARLWFLGDYVDRGPDGLAVIELAMRLEDEAAAAGGSATALLGNHEILLLGTQRYGETEIPSDPRFNFAVNWIHNGGVITDLEGLTEEHLDWLTTRDVIASVDGHLLMHSDTTGYLLWADEVDQINAAVRAELHMPDLETWWEAWTRLTHRYAFSGEDGHEVARTMLATLGGNDIVHGHTIGATLRGGGVTAHDEPVRYAGGLVLDIDGGIYLGGPCQLVRLDTQEPPGLVPDGSR</sequence>
<evidence type="ECO:0000313" key="3">
    <source>
        <dbReference type="Proteomes" id="UP000230842"/>
    </source>
</evidence>